<dbReference type="Proteomes" id="UP000321717">
    <property type="component" value="Unassembled WGS sequence"/>
</dbReference>
<keyword evidence="2" id="KW-0560">Oxidoreductase</keyword>
<dbReference type="EMBL" id="BJZP01000005">
    <property type="protein sequence ID" value="GEO84566.1"/>
    <property type="molecule type" value="Genomic_DNA"/>
</dbReference>
<evidence type="ECO:0000313" key="3">
    <source>
        <dbReference type="EMBL" id="GEO84566.1"/>
    </source>
</evidence>
<dbReference type="Pfam" id="PF13561">
    <property type="entry name" value="adh_short_C2"/>
    <property type="match status" value="1"/>
</dbReference>
<dbReference type="InterPro" id="IPR036291">
    <property type="entry name" value="NAD(P)-bd_dom_sf"/>
</dbReference>
<dbReference type="InterPro" id="IPR002347">
    <property type="entry name" value="SDR_fam"/>
</dbReference>
<sequence>MAAATDALGPIGVLVNNASIFLDDSAEVFDAEIFDQHFDLHVRAPAILASSLLRQLPEDGNGLIVNIIDQRVLAPTPRFFSYGLSKATLLAATHTMAQAFAPRVRVNGIGPGPTLKSTRQTEEDFHAQIDALPLGRGPRLEEFGRTIRFLFDTPSITGQMIALDGGQHLAWRLPGAMEINE</sequence>
<dbReference type="PANTHER" id="PTHR43639">
    <property type="entry name" value="OXIDOREDUCTASE, SHORT-CHAIN DEHYDROGENASE/REDUCTASE FAMILY (AFU_ORTHOLOGUE AFUA_5G02870)"/>
    <property type="match status" value="1"/>
</dbReference>
<evidence type="ECO:0000313" key="4">
    <source>
        <dbReference type="Proteomes" id="UP000321717"/>
    </source>
</evidence>
<dbReference type="AlphaFoldDB" id="A0A512HGK2"/>
<dbReference type="PRINTS" id="PR00081">
    <property type="entry name" value="GDHRDH"/>
</dbReference>
<dbReference type="PANTHER" id="PTHR43639:SF1">
    <property type="entry name" value="SHORT-CHAIN DEHYDROGENASE_REDUCTASE FAMILY PROTEIN"/>
    <property type="match status" value="1"/>
</dbReference>
<protein>
    <recommendedName>
        <fullName evidence="5">Short-chain dehydrogenase</fullName>
    </recommendedName>
</protein>
<dbReference type="SUPFAM" id="SSF51735">
    <property type="entry name" value="NAD(P)-binding Rossmann-fold domains"/>
    <property type="match status" value="1"/>
</dbReference>
<evidence type="ECO:0008006" key="5">
    <source>
        <dbReference type="Google" id="ProtNLM"/>
    </source>
</evidence>
<comment type="similarity">
    <text evidence="1">Belongs to the short-chain dehydrogenases/reductases (SDR) family.</text>
</comment>
<name>A0A512HGK2_9HYPH</name>
<dbReference type="Gene3D" id="3.40.50.720">
    <property type="entry name" value="NAD(P)-binding Rossmann-like Domain"/>
    <property type="match status" value="1"/>
</dbReference>
<dbReference type="PRINTS" id="PR00080">
    <property type="entry name" value="SDRFAMILY"/>
</dbReference>
<gene>
    <name evidence="3" type="ORF">RNA01_14980</name>
</gene>
<keyword evidence="4" id="KW-1185">Reference proteome</keyword>
<reference evidence="3 4" key="1">
    <citation type="submission" date="2019-07" db="EMBL/GenBank/DDBJ databases">
        <title>Whole genome shotgun sequence of Rhizobium naphthalenivorans NBRC 107585.</title>
        <authorList>
            <person name="Hosoyama A."/>
            <person name="Uohara A."/>
            <person name="Ohji S."/>
            <person name="Ichikawa N."/>
        </authorList>
    </citation>
    <scope>NUCLEOTIDE SEQUENCE [LARGE SCALE GENOMIC DNA]</scope>
    <source>
        <strain evidence="3 4">NBRC 107585</strain>
    </source>
</reference>
<organism evidence="3 4">
    <name type="scientific">Ciceribacter naphthalenivorans</name>
    <dbReference type="NCBI Taxonomy" id="1118451"/>
    <lineage>
        <taxon>Bacteria</taxon>
        <taxon>Pseudomonadati</taxon>
        <taxon>Pseudomonadota</taxon>
        <taxon>Alphaproteobacteria</taxon>
        <taxon>Hyphomicrobiales</taxon>
        <taxon>Rhizobiaceae</taxon>
        <taxon>Ciceribacter</taxon>
    </lineage>
</organism>
<evidence type="ECO:0000256" key="1">
    <source>
        <dbReference type="ARBA" id="ARBA00006484"/>
    </source>
</evidence>
<proteinExistence type="inferred from homology"/>
<accession>A0A512HGK2</accession>
<evidence type="ECO:0000256" key="2">
    <source>
        <dbReference type="ARBA" id="ARBA00023002"/>
    </source>
</evidence>
<dbReference type="GO" id="GO:0016491">
    <property type="term" value="F:oxidoreductase activity"/>
    <property type="evidence" value="ECO:0007669"/>
    <property type="project" value="UniProtKB-KW"/>
</dbReference>
<comment type="caution">
    <text evidence="3">The sequence shown here is derived from an EMBL/GenBank/DDBJ whole genome shotgun (WGS) entry which is preliminary data.</text>
</comment>